<name>A0ABU6K7F8_9RHOO</name>
<dbReference type="CDD" id="cd02440">
    <property type="entry name" value="AdoMet_MTases"/>
    <property type="match status" value="1"/>
</dbReference>
<dbReference type="PANTHER" id="PTHR42912:SF80">
    <property type="entry name" value="METHYLTRANSFERASE DOMAIN-CONTAINING PROTEIN"/>
    <property type="match status" value="1"/>
</dbReference>
<keyword evidence="2" id="KW-0808">Transferase</keyword>
<evidence type="ECO:0000313" key="3">
    <source>
        <dbReference type="Proteomes" id="UP001331561"/>
    </source>
</evidence>
<dbReference type="RefSeq" id="WP_327600493.1">
    <property type="nucleotide sequence ID" value="NZ_JAYXHS010000003.1"/>
</dbReference>
<dbReference type="GO" id="GO:0032259">
    <property type="term" value="P:methylation"/>
    <property type="evidence" value="ECO:0007669"/>
    <property type="project" value="UniProtKB-KW"/>
</dbReference>
<dbReference type="Proteomes" id="UP001331561">
    <property type="component" value="Unassembled WGS sequence"/>
</dbReference>
<organism evidence="2 3">
    <name type="scientific">Uliginosibacterium silvisoli</name>
    <dbReference type="NCBI Taxonomy" id="3114758"/>
    <lineage>
        <taxon>Bacteria</taxon>
        <taxon>Pseudomonadati</taxon>
        <taxon>Pseudomonadota</taxon>
        <taxon>Betaproteobacteria</taxon>
        <taxon>Rhodocyclales</taxon>
        <taxon>Zoogloeaceae</taxon>
        <taxon>Uliginosibacterium</taxon>
    </lineage>
</organism>
<dbReference type="EMBL" id="JAYXHS010000003">
    <property type="protein sequence ID" value="MEC5387524.1"/>
    <property type="molecule type" value="Genomic_DNA"/>
</dbReference>
<dbReference type="InterPro" id="IPR050508">
    <property type="entry name" value="Methyltransf_Superfamily"/>
</dbReference>
<dbReference type="InterPro" id="IPR013216">
    <property type="entry name" value="Methyltransf_11"/>
</dbReference>
<keyword evidence="3" id="KW-1185">Reference proteome</keyword>
<sequence>MSQTHLLDSVPRRQVNFNLDSPELAETYDRVGVRQFNHGKQLIADLDPQPGEQVLDIGSGTGLLGAYVAEKVSPNGRVFGIDPLPHRVDIAARKGQPNFEVHVGRAEDLSQFASNSFDVVYLNSVFHWVEDKPKALAEIFRVLKPGGRLGLNSGDAERPHQSATLLRDAADAAGIPADKQPHGRQLGAVSNAQLQALIDAAGFSDYRGGTRTIVDTVPHAQDLLEWSRSSSFGNSLGKFDPSEETRFRGALQTKLEAYRKPEGILLERYLIFITARKPRAS</sequence>
<dbReference type="GO" id="GO:0008168">
    <property type="term" value="F:methyltransferase activity"/>
    <property type="evidence" value="ECO:0007669"/>
    <property type="project" value="UniProtKB-KW"/>
</dbReference>
<dbReference type="PANTHER" id="PTHR42912">
    <property type="entry name" value="METHYLTRANSFERASE"/>
    <property type="match status" value="1"/>
</dbReference>
<protein>
    <submittedName>
        <fullName evidence="2">Methyltransferase domain-containing protein</fullName>
    </submittedName>
</protein>
<evidence type="ECO:0000313" key="2">
    <source>
        <dbReference type="EMBL" id="MEC5387524.1"/>
    </source>
</evidence>
<feature type="domain" description="Methyltransferase type 11" evidence="1">
    <location>
        <begin position="55"/>
        <end position="149"/>
    </location>
</feature>
<keyword evidence="2" id="KW-0489">Methyltransferase</keyword>
<reference evidence="2 3" key="1">
    <citation type="submission" date="2024-01" db="EMBL/GenBank/DDBJ databases">
        <title>Uliginosibacterium soil sp. nov.</title>
        <authorList>
            <person name="Lv Y."/>
        </authorList>
    </citation>
    <scope>NUCLEOTIDE SEQUENCE [LARGE SCALE GENOMIC DNA]</scope>
    <source>
        <strain evidence="2 3">H3</strain>
    </source>
</reference>
<gene>
    <name evidence="2" type="ORF">VVD49_17465</name>
</gene>
<evidence type="ECO:0000259" key="1">
    <source>
        <dbReference type="Pfam" id="PF08241"/>
    </source>
</evidence>
<proteinExistence type="predicted"/>
<comment type="caution">
    <text evidence="2">The sequence shown here is derived from an EMBL/GenBank/DDBJ whole genome shotgun (WGS) entry which is preliminary data.</text>
</comment>
<dbReference type="Gene3D" id="3.40.50.150">
    <property type="entry name" value="Vaccinia Virus protein VP39"/>
    <property type="match status" value="1"/>
</dbReference>
<accession>A0ABU6K7F8</accession>
<dbReference type="InterPro" id="IPR029063">
    <property type="entry name" value="SAM-dependent_MTases_sf"/>
</dbReference>
<dbReference type="Pfam" id="PF08241">
    <property type="entry name" value="Methyltransf_11"/>
    <property type="match status" value="1"/>
</dbReference>
<dbReference type="SUPFAM" id="SSF53335">
    <property type="entry name" value="S-adenosyl-L-methionine-dependent methyltransferases"/>
    <property type="match status" value="1"/>
</dbReference>